<dbReference type="RefSeq" id="WP_327605651.1">
    <property type="nucleotide sequence ID" value="NZ_JARZFX010000001.1"/>
</dbReference>
<keyword evidence="3" id="KW-1185">Reference proteome</keyword>
<organism evidence="2 3">
    <name type="scientific">Virgibacillus tibetensis</name>
    <dbReference type="NCBI Taxonomy" id="3042313"/>
    <lineage>
        <taxon>Bacteria</taxon>
        <taxon>Bacillati</taxon>
        <taxon>Bacillota</taxon>
        <taxon>Bacilli</taxon>
        <taxon>Bacillales</taxon>
        <taxon>Bacillaceae</taxon>
        <taxon>Virgibacillus</taxon>
    </lineage>
</organism>
<dbReference type="Proteomes" id="UP001335737">
    <property type="component" value="Unassembled WGS sequence"/>
</dbReference>
<feature type="coiled-coil region" evidence="1">
    <location>
        <begin position="48"/>
        <end position="75"/>
    </location>
</feature>
<proteinExistence type="predicted"/>
<reference evidence="2 3" key="1">
    <citation type="journal article" date="2024" name="Int. J. Syst. Evol. Microbiol.">
        <title>Virgibacillus tibetensis sp. nov., isolated from salt lake on the Tibetan Plateau of China.</title>
        <authorList>
            <person name="Phurbu D."/>
            <person name="Liu Z.-X."/>
            <person name="Wang R."/>
            <person name="Zheng Y.-Y."/>
            <person name="Liu H.-C."/>
            <person name="Zhou Y.-G."/>
            <person name="Yu Y.-J."/>
            <person name="Li A.-H."/>
        </authorList>
    </citation>
    <scope>NUCLEOTIDE SEQUENCE [LARGE SCALE GENOMIC DNA]</scope>
    <source>
        <strain evidence="2 3">C22-A2</strain>
    </source>
</reference>
<sequence length="159" mass="18109">MTTLYDLTHKYKRLLELAEEVDAGAFQDALEGITEGINSKAENIAYVLQQMKSDADVLRAEEKRLAERRRALESKQDHLKFYLFNELDGLGIEKVQSPHFTISIRNNPPKVQIEDESLIPSDFIITKSSVDKKALKQAIKDGREFEGVSMISERGLNIR</sequence>
<name>A0ABU6KAB1_9BACI</name>
<comment type="caution">
    <text evidence="2">The sequence shown here is derived from an EMBL/GenBank/DDBJ whole genome shotgun (WGS) entry which is preliminary data.</text>
</comment>
<accession>A0ABU6KAB1</accession>
<protein>
    <submittedName>
        <fullName evidence="2">Siphovirus Gp157 family protein</fullName>
    </submittedName>
</protein>
<dbReference type="InterPro" id="IPR008840">
    <property type="entry name" value="Sipho_Gp157"/>
</dbReference>
<evidence type="ECO:0000313" key="3">
    <source>
        <dbReference type="Proteomes" id="UP001335737"/>
    </source>
</evidence>
<keyword evidence="1" id="KW-0175">Coiled coil</keyword>
<evidence type="ECO:0000313" key="2">
    <source>
        <dbReference type="EMBL" id="MEC5422078.1"/>
    </source>
</evidence>
<evidence type="ECO:0000256" key="1">
    <source>
        <dbReference type="SAM" id="Coils"/>
    </source>
</evidence>
<dbReference type="EMBL" id="JARZFX010000001">
    <property type="protein sequence ID" value="MEC5422078.1"/>
    <property type="molecule type" value="Genomic_DNA"/>
</dbReference>
<gene>
    <name evidence="2" type="ORF">QGM71_01045</name>
</gene>
<dbReference type="Pfam" id="PF05565">
    <property type="entry name" value="Sipho_Gp157"/>
    <property type="match status" value="1"/>
</dbReference>